<gene>
    <name evidence="1" type="ORF">P5G65_24465</name>
</gene>
<evidence type="ECO:0000313" key="1">
    <source>
        <dbReference type="EMBL" id="MEB4797060.1"/>
    </source>
</evidence>
<keyword evidence="2" id="KW-1185">Reference proteome</keyword>
<protein>
    <submittedName>
        <fullName evidence="1">Uncharacterized protein</fullName>
    </submittedName>
</protein>
<dbReference type="EMBL" id="JAROBY010000042">
    <property type="protein sequence ID" value="MEB4797060.1"/>
    <property type="molecule type" value="Genomic_DNA"/>
</dbReference>
<dbReference type="RefSeq" id="WP_127458103.1">
    <property type="nucleotide sequence ID" value="NZ_JAROBY010000042.1"/>
</dbReference>
<accession>A0ABU6DI65</accession>
<evidence type="ECO:0000313" key="2">
    <source>
        <dbReference type="Proteomes" id="UP001355653"/>
    </source>
</evidence>
<proteinExistence type="predicted"/>
<organism evidence="1 2">
    <name type="scientific">Paenibacillus chondroitinus</name>
    <dbReference type="NCBI Taxonomy" id="59842"/>
    <lineage>
        <taxon>Bacteria</taxon>
        <taxon>Bacillati</taxon>
        <taxon>Bacillota</taxon>
        <taxon>Bacilli</taxon>
        <taxon>Bacillales</taxon>
        <taxon>Paenibacillaceae</taxon>
        <taxon>Paenibacillus</taxon>
    </lineage>
</organism>
<dbReference type="Proteomes" id="UP001355653">
    <property type="component" value="Unassembled WGS sequence"/>
</dbReference>
<reference evidence="1 2" key="1">
    <citation type="submission" date="2023-03" db="EMBL/GenBank/DDBJ databases">
        <title>Bacillus Genome Sequencing.</title>
        <authorList>
            <person name="Dunlap C."/>
        </authorList>
    </citation>
    <scope>NUCLEOTIDE SEQUENCE [LARGE SCALE GENOMIC DNA]</scope>
    <source>
        <strain evidence="1 2">NRS-1351</strain>
    </source>
</reference>
<comment type="caution">
    <text evidence="1">The sequence shown here is derived from an EMBL/GenBank/DDBJ whole genome shotgun (WGS) entry which is preliminary data.</text>
</comment>
<name>A0ABU6DI65_9BACL</name>
<sequence>MASSSGGDGLGAFFCVWAHFPGTARASAKFPSDEACTGTGAAKGGHDLPMTEDLVLGVGALRP</sequence>